<proteinExistence type="predicted"/>
<dbReference type="GO" id="GO:0003677">
    <property type="term" value="F:DNA binding"/>
    <property type="evidence" value="ECO:0007669"/>
    <property type="project" value="UniProtKB-KW"/>
</dbReference>
<dbReference type="KEGG" id="spap:H3Z74_15365"/>
<gene>
    <name evidence="5" type="ORF">H3Z74_15365</name>
</gene>
<evidence type="ECO:0000256" key="1">
    <source>
        <dbReference type="ARBA" id="ARBA00023015"/>
    </source>
</evidence>
<keyword evidence="1" id="KW-0805">Transcription regulation</keyword>
<dbReference type="CDD" id="cd00038">
    <property type="entry name" value="CAP_ED"/>
    <property type="match status" value="1"/>
</dbReference>
<accession>A0A7H0LEN9</accession>
<dbReference type="AlphaFoldDB" id="A0A7H0LEN9"/>
<dbReference type="Proteomes" id="UP000516148">
    <property type="component" value="Chromosome"/>
</dbReference>
<dbReference type="RefSeq" id="WP_187760471.1">
    <property type="nucleotide sequence ID" value="NZ_CP061038.1"/>
</dbReference>
<evidence type="ECO:0000256" key="3">
    <source>
        <dbReference type="ARBA" id="ARBA00023163"/>
    </source>
</evidence>
<feature type="domain" description="HTH crp-type" evidence="4">
    <location>
        <begin position="145"/>
        <end position="219"/>
    </location>
</feature>
<dbReference type="PROSITE" id="PS51063">
    <property type="entry name" value="HTH_CRP_2"/>
    <property type="match status" value="1"/>
</dbReference>
<dbReference type="InterPro" id="IPR018490">
    <property type="entry name" value="cNMP-bd_dom_sf"/>
</dbReference>
<evidence type="ECO:0000256" key="2">
    <source>
        <dbReference type="ARBA" id="ARBA00023125"/>
    </source>
</evidence>
<dbReference type="Gene3D" id="2.60.120.10">
    <property type="entry name" value="Jelly Rolls"/>
    <property type="match status" value="1"/>
</dbReference>
<dbReference type="SMART" id="SM00419">
    <property type="entry name" value="HTH_CRP"/>
    <property type="match status" value="1"/>
</dbReference>
<dbReference type="InterPro" id="IPR012318">
    <property type="entry name" value="HTH_CRP"/>
</dbReference>
<dbReference type="InterPro" id="IPR014710">
    <property type="entry name" value="RmlC-like_jellyroll"/>
</dbReference>
<organism evidence="5 6">
    <name type="scientific">Sphingomonas alpina</name>
    <dbReference type="NCBI Taxonomy" id="653931"/>
    <lineage>
        <taxon>Bacteria</taxon>
        <taxon>Pseudomonadati</taxon>
        <taxon>Pseudomonadota</taxon>
        <taxon>Alphaproteobacteria</taxon>
        <taxon>Sphingomonadales</taxon>
        <taxon>Sphingomonadaceae</taxon>
        <taxon>Sphingomonas</taxon>
    </lineage>
</organism>
<dbReference type="InterPro" id="IPR036390">
    <property type="entry name" value="WH_DNA-bd_sf"/>
</dbReference>
<reference evidence="5 6" key="1">
    <citation type="submission" date="2020-09" db="EMBL/GenBank/DDBJ databases">
        <title>Sphingomonas sp., a new species isolated from pork steak.</title>
        <authorList>
            <person name="Heidler von Heilborn D."/>
        </authorList>
    </citation>
    <scope>NUCLEOTIDE SEQUENCE [LARGE SCALE GENOMIC DNA]</scope>
    <source>
        <strain evidence="6">S8-3T</strain>
    </source>
</reference>
<evidence type="ECO:0000313" key="6">
    <source>
        <dbReference type="Proteomes" id="UP000516148"/>
    </source>
</evidence>
<dbReference type="SUPFAM" id="SSF51206">
    <property type="entry name" value="cAMP-binding domain-like"/>
    <property type="match status" value="1"/>
</dbReference>
<dbReference type="EMBL" id="CP061038">
    <property type="protein sequence ID" value="QNQ08142.1"/>
    <property type="molecule type" value="Genomic_DNA"/>
</dbReference>
<name>A0A7H0LEN9_9SPHN</name>
<dbReference type="SUPFAM" id="SSF46785">
    <property type="entry name" value="Winged helix' DNA-binding domain"/>
    <property type="match status" value="1"/>
</dbReference>
<dbReference type="PANTHER" id="PTHR24567">
    <property type="entry name" value="CRP FAMILY TRANSCRIPTIONAL REGULATORY PROTEIN"/>
    <property type="match status" value="1"/>
</dbReference>
<dbReference type="InterPro" id="IPR000595">
    <property type="entry name" value="cNMP-bd_dom"/>
</dbReference>
<dbReference type="Pfam" id="PF13545">
    <property type="entry name" value="HTH_Crp_2"/>
    <property type="match status" value="1"/>
</dbReference>
<dbReference type="PANTHER" id="PTHR24567:SF68">
    <property type="entry name" value="DNA-BINDING TRANSCRIPTIONAL DUAL REGULATOR CRP"/>
    <property type="match status" value="1"/>
</dbReference>
<dbReference type="Gene3D" id="1.10.10.10">
    <property type="entry name" value="Winged helix-like DNA-binding domain superfamily/Winged helix DNA-binding domain"/>
    <property type="match status" value="1"/>
</dbReference>
<dbReference type="GO" id="GO:0005829">
    <property type="term" value="C:cytosol"/>
    <property type="evidence" value="ECO:0007669"/>
    <property type="project" value="TreeGrafter"/>
</dbReference>
<evidence type="ECO:0000313" key="5">
    <source>
        <dbReference type="EMBL" id="QNQ08142.1"/>
    </source>
</evidence>
<dbReference type="InterPro" id="IPR050397">
    <property type="entry name" value="Env_Response_Regulators"/>
</dbReference>
<protein>
    <submittedName>
        <fullName evidence="5">Crp/Fnr family transcriptional regulator</fullName>
    </submittedName>
</protein>
<sequence length="289" mass="32130">MITRLFLQTHRKPILSDEDAAALEAACARTQEFAAKRIIVREQMPLTQCTLLLNGFIERFKDTAEGRRQILAIHVPGDFVDLHSYPLKRLEHSVAALTPVTIATFPHPEIRALTERSAALTELLWRSTLVDAAINREWIVSVGARSAAARLAHLFCEMFMRLERIGMTRELEFDFPVTQIDLADATGLTAVHANRMLRQLREQGLVEFRQGLVKILNWDALRDFAGFDPGYLFSIDRSVLAVRLPVTVQGRTQTGAGAGPCGTIGSFTATSRACAIGALRQVRAEHGRD</sequence>
<dbReference type="InterPro" id="IPR036388">
    <property type="entry name" value="WH-like_DNA-bd_sf"/>
</dbReference>
<keyword evidence="3" id="KW-0804">Transcription</keyword>
<keyword evidence="6" id="KW-1185">Reference proteome</keyword>
<dbReference type="Pfam" id="PF00027">
    <property type="entry name" value="cNMP_binding"/>
    <property type="match status" value="1"/>
</dbReference>
<dbReference type="GO" id="GO:0003700">
    <property type="term" value="F:DNA-binding transcription factor activity"/>
    <property type="evidence" value="ECO:0007669"/>
    <property type="project" value="TreeGrafter"/>
</dbReference>
<keyword evidence="2" id="KW-0238">DNA-binding</keyword>
<evidence type="ECO:0000259" key="4">
    <source>
        <dbReference type="PROSITE" id="PS51063"/>
    </source>
</evidence>